<accession>A0ABV3Q4L1</accession>
<protein>
    <submittedName>
        <fullName evidence="3">5-bromo-4-chloroindolyl phosphate hydrolysis family protein</fullName>
    </submittedName>
</protein>
<keyword evidence="1" id="KW-0175">Coiled coil</keyword>
<feature type="transmembrane region" description="Helical" evidence="2">
    <location>
        <begin position="33"/>
        <end position="51"/>
    </location>
</feature>
<name>A0ABV3Q4L1_9BACL</name>
<dbReference type="Proteomes" id="UP001556040">
    <property type="component" value="Unassembled WGS sequence"/>
</dbReference>
<comment type="caution">
    <text evidence="3">The sequence shown here is derived from an EMBL/GenBank/DDBJ whole genome shotgun (WGS) entry which is preliminary data.</text>
</comment>
<dbReference type="Pfam" id="PF10112">
    <property type="entry name" value="Halogen_Hydrol"/>
    <property type="match status" value="1"/>
</dbReference>
<reference evidence="3 4" key="1">
    <citation type="journal article" date="1979" name="Int. J. Syst. Evol. Microbiol.">
        <title>Bacillus globisporus subsp. marinus subsp. nov.</title>
        <authorList>
            <person name="Liu H."/>
        </authorList>
    </citation>
    <scope>NUCLEOTIDE SEQUENCE [LARGE SCALE GENOMIC DNA]</scope>
    <source>
        <strain evidence="3 4">DSM 1297</strain>
    </source>
</reference>
<evidence type="ECO:0000313" key="4">
    <source>
        <dbReference type="Proteomes" id="UP001556040"/>
    </source>
</evidence>
<keyword evidence="2" id="KW-0812">Transmembrane</keyword>
<keyword evidence="2" id="KW-1133">Transmembrane helix</keyword>
<keyword evidence="2" id="KW-0472">Membrane</keyword>
<dbReference type="RefSeq" id="WP_367779242.1">
    <property type="nucleotide sequence ID" value="NZ_JBFMIA010000005.1"/>
</dbReference>
<evidence type="ECO:0000256" key="1">
    <source>
        <dbReference type="SAM" id="Coils"/>
    </source>
</evidence>
<evidence type="ECO:0000313" key="3">
    <source>
        <dbReference type="EMBL" id="MEW9501758.1"/>
    </source>
</evidence>
<feature type="transmembrane region" description="Helical" evidence="2">
    <location>
        <begin position="7"/>
        <end position="27"/>
    </location>
</feature>
<dbReference type="EMBL" id="JBFMIA010000005">
    <property type="protein sequence ID" value="MEW9501758.1"/>
    <property type="molecule type" value="Genomic_DNA"/>
</dbReference>
<evidence type="ECO:0000256" key="2">
    <source>
        <dbReference type="SAM" id="Phobius"/>
    </source>
</evidence>
<sequence>MRDFLYFLARLGIAIPLAILTWIITLFIIGINFFLTLVFALLAGLIPFYTIKFFQRRSVLQSYGLSAQEYKYIHNNLKEAQKKISRLQGKMFQIRSISAMRQLNDMIKLSKRIFNIVKKDPKRFYSSERFFFNHLDSAVELTDKYTMLVTQPIKNKEVLSSLEDTRKTLLDLNSSLEKELMNVLTNDINTLKIELDVAKKSLHREQLERSREGM</sequence>
<keyword evidence="4" id="KW-1185">Reference proteome</keyword>
<gene>
    <name evidence="3" type="ORF">AB1471_08075</name>
</gene>
<proteinExistence type="predicted"/>
<organism evidence="3 4">
    <name type="scientific">Jeotgalibacillus marinus</name>
    <dbReference type="NCBI Taxonomy" id="86667"/>
    <lineage>
        <taxon>Bacteria</taxon>
        <taxon>Bacillati</taxon>
        <taxon>Bacillota</taxon>
        <taxon>Bacilli</taxon>
        <taxon>Bacillales</taxon>
        <taxon>Caryophanaceae</taxon>
        <taxon>Jeotgalibacillus</taxon>
    </lineage>
</organism>
<feature type="coiled-coil region" evidence="1">
    <location>
        <begin position="159"/>
        <end position="208"/>
    </location>
</feature>
<dbReference type="InterPro" id="IPR018770">
    <property type="entry name" value="ChloroindolylP_hydrolase"/>
</dbReference>